<accession>Q0UJL2</accession>
<proteinExistence type="predicted"/>
<keyword evidence="1" id="KW-0812">Transmembrane</keyword>
<name>Q0UJL2_PHANO</name>
<keyword evidence="1" id="KW-0472">Membrane</keyword>
<feature type="transmembrane region" description="Helical" evidence="1">
    <location>
        <begin position="46"/>
        <end position="70"/>
    </location>
</feature>
<dbReference type="AlphaFoldDB" id="Q0UJL2"/>
<dbReference type="EMBL" id="CH445336">
    <property type="protein sequence ID" value="EAT84328.1"/>
    <property type="molecule type" value="Genomic_DNA"/>
</dbReference>
<dbReference type="HOGENOM" id="CLU_1124884_0_0_1"/>
<protein>
    <submittedName>
        <fullName evidence="2">Uncharacterized protein</fullName>
    </submittedName>
</protein>
<dbReference type="GeneID" id="5975277"/>
<organism evidence="2 3">
    <name type="scientific">Phaeosphaeria nodorum (strain SN15 / ATCC MYA-4574 / FGSC 10173)</name>
    <name type="common">Glume blotch fungus</name>
    <name type="synonym">Parastagonospora nodorum</name>
    <dbReference type="NCBI Taxonomy" id="321614"/>
    <lineage>
        <taxon>Eukaryota</taxon>
        <taxon>Fungi</taxon>
        <taxon>Dikarya</taxon>
        <taxon>Ascomycota</taxon>
        <taxon>Pezizomycotina</taxon>
        <taxon>Dothideomycetes</taxon>
        <taxon>Pleosporomycetidae</taxon>
        <taxon>Pleosporales</taxon>
        <taxon>Pleosporineae</taxon>
        <taxon>Phaeosphaeriaceae</taxon>
        <taxon>Parastagonospora</taxon>
    </lineage>
</organism>
<dbReference type="Proteomes" id="UP000001055">
    <property type="component" value="Unassembled WGS sequence"/>
</dbReference>
<dbReference type="VEuPathDB" id="FungiDB:JI435_080520"/>
<dbReference type="STRING" id="321614.Q0UJL2"/>
<evidence type="ECO:0000313" key="2">
    <source>
        <dbReference type="EMBL" id="EAT84328.1"/>
    </source>
</evidence>
<evidence type="ECO:0000256" key="1">
    <source>
        <dbReference type="SAM" id="Phobius"/>
    </source>
</evidence>
<dbReference type="KEGG" id="pno:SNOG_08052"/>
<keyword evidence="1" id="KW-1133">Transmembrane helix</keyword>
<reference evidence="3" key="1">
    <citation type="journal article" date="2007" name="Plant Cell">
        <title>Dothideomycete-plant interactions illuminated by genome sequencing and EST analysis of the wheat pathogen Stagonospora nodorum.</title>
        <authorList>
            <person name="Hane J.K."/>
            <person name="Lowe R.G."/>
            <person name="Solomon P.S."/>
            <person name="Tan K.C."/>
            <person name="Schoch C.L."/>
            <person name="Spatafora J.W."/>
            <person name="Crous P.W."/>
            <person name="Kodira C."/>
            <person name="Birren B.W."/>
            <person name="Galagan J.E."/>
            <person name="Torriani S.F."/>
            <person name="McDonald B.A."/>
            <person name="Oliver R.P."/>
        </authorList>
    </citation>
    <scope>NUCLEOTIDE SEQUENCE [LARGE SCALE GENOMIC DNA]</scope>
    <source>
        <strain evidence="3">SN15 / ATCC MYA-4574 / FGSC 10173</strain>
    </source>
</reference>
<evidence type="ECO:0000313" key="3">
    <source>
        <dbReference type="Proteomes" id="UP000001055"/>
    </source>
</evidence>
<dbReference type="RefSeq" id="XP_001798379.1">
    <property type="nucleotide sequence ID" value="XM_001798327.1"/>
</dbReference>
<sequence length="247" mass="26514">MSSISTHMQTLQPTETQSWIRSWCIQPHTSTLHCLSAFLRNHPPPYIIMMNIAAFCMLFAANLASGAAVANPEAQRDINISFTSKGNLANYRSSGKVNVTKETTFTSMKPLELKLTPLPGLSAKTGDSTNALVPVSSCLTPRIAADPEDCDALCTFLEESTEDLLLPALEIQEIETGTCGFGVANLWPCGSVTFSQNQLGPVCRNMLSECVRNGEDGFVEDIGGQNLAFALYGLESAPPYTAAPGDC</sequence>
<dbReference type="InParanoid" id="Q0UJL2"/>
<gene>
    <name evidence="2" type="ORF">SNOG_08052</name>
</gene>